<dbReference type="EMBL" id="GBRH01238123">
    <property type="protein sequence ID" value="JAD59772.1"/>
    <property type="molecule type" value="Transcribed_RNA"/>
</dbReference>
<accession>A0A0A9BKG2</accession>
<reference evidence="1" key="2">
    <citation type="journal article" date="2015" name="Data Brief">
        <title>Shoot transcriptome of the giant reed, Arundo donax.</title>
        <authorList>
            <person name="Barrero R.A."/>
            <person name="Guerrero F.D."/>
            <person name="Moolhuijzen P."/>
            <person name="Goolsby J.A."/>
            <person name="Tidwell J."/>
            <person name="Bellgard S.E."/>
            <person name="Bellgard M.I."/>
        </authorList>
    </citation>
    <scope>NUCLEOTIDE SEQUENCE</scope>
    <source>
        <tissue evidence="1">Shoot tissue taken approximately 20 cm above the soil surface</tissue>
    </source>
</reference>
<reference evidence="1" key="1">
    <citation type="submission" date="2014-09" db="EMBL/GenBank/DDBJ databases">
        <authorList>
            <person name="Magalhaes I.L.F."/>
            <person name="Oliveira U."/>
            <person name="Santos F.R."/>
            <person name="Vidigal T.H.D.A."/>
            <person name="Brescovit A.D."/>
            <person name="Santos A.J."/>
        </authorList>
    </citation>
    <scope>NUCLEOTIDE SEQUENCE</scope>
    <source>
        <tissue evidence="1">Shoot tissue taken approximately 20 cm above the soil surface</tissue>
    </source>
</reference>
<sequence length="51" mass="5930">MNSRFQNVKNTPFVFLFLLLALCLLRKALMCPFRSTKVVIIKSVCFTNYPC</sequence>
<proteinExistence type="predicted"/>
<organism evidence="1">
    <name type="scientific">Arundo donax</name>
    <name type="common">Giant reed</name>
    <name type="synonym">Donax arundinaceus</name>
    <dbReference type="NCBI Taxonomy" id="35708"/>
    <lineage>
        <taxon>Eukaryota</taxon>
        <taxon>Viridiplantae</taxon>
        <taxon>Streptophyta</taxon>
        <taxon>Embryophyta</taxon>
        <taxon>Tracheophyta</taxon>
        <taxon>Spermatophyta</taxon>
        <taxon>Magnoliopsida</taxon>
        <taxon>Liliopsida</taxon>
        <taxon>Poales</taxon>
        <taxon>Poaceae</taxon>
        <taxon>PACMAD clade</taxon>
        <taxon>Arundinoideae</taxon>
        <taxon>Arundineae</taxon>
        <taxon>Arundo</taxon>
    </lineage>
</organism>
<evidence type="ECO:0000313" key="1">
    <source>
        <dbReference type="EMBL" id="JAD59772.1"/>
    </source>
</evidence>
<name>A0A0A9BKG2_ARUDO</name>
<protein>
    <submittedName>
        <fullName evidence="1">Uncharacterized protein</fullName>
    </submittedName>
</protein>
<dbReference type="AlphaFoldDB" id="A0A0A9BKG2"/>